<feature type="transmembrane region" description="Helical" evidence="1">
    <location>
        <begin position="43"/>
        <end position="63"/>
    </location>
</feature>
<reference evidence="3" key="1">
    <citation type="journal article" date="2019" name="Int. J. Syst. Evol. Microbiol.">
        <title>The Global Catalogue of Microorganisms (GCM) 10K type strain sequencing project: providing services to taxonomists for standard genome sequencing and annotation.</title>
        <authorList>
            <consortium name="The Broad Institute Genomics Platform"/>
            <consortium name="The Broad Institute Genome Sequencing Center for Infectious Disease"/>
            <person name="Wu L."/>
            <person name="Ma J."/>
        </authorList>
    </citation>
    <scope>NUCLEOTIDE SEQUENCE [LARGE SCALE GENOMIC DNA]</scope>
    <source>
        <strain evidence="3">CGMCC 4.7131</strain>
    </source>
</reference>
<proteinExistence type="predicted"/>
<name>A0ABW0E0J4_9ACTN</name>
<comment type="caution">
    <text evidence="2">The sequence shown here is derived from an EMBL/GenBank/DDBJ whole genome shotgun (WGS) entry which is preliminary data.</text>
</comment>
<evidence type="ECO:0008006" key="4">
    <source>
        <dbReference type="Google" id="ProtNLM"/>
    </source>
</evidence>
<sequence length="218" mass="22234">MTALYRYNMATVLHSQRYVPPMVFFLGLLAILTSSGSGPLLGAYQAAAGSVLACATWIAAAVVNVEEPVGRAMVVVNARRSRDVLVAAVAASATFCVGMILIGLVYPVVSGSHTVTWQAVALGAAAQLICACVGIGLGLLCSRLVIGRPGFSVAAGLALVLAVILAKPVPPVYPMLHSMAGDRRPADLVLPFAGYGVAGLAVLAAATAVTQYIATRGD</sequence>
<feature type="transmembrane region" description="Helical" evidence="1">
    <location>
        <begin position="189"/>
        <end position="214"/>
    </location>
</feature>
<feature type="transmembrane region" description="Helical" evidence="1">
    <location>
        <begin position="115"/>
        <end position="139"/>
    </location>
</feature>
<evidence type="ECO:0000313" key="3">
    <source>
        <dbReference type="Proteomes" id="UP001596035"/>
    </source>
</evidence>
<accession>A0ABW0E0J4</accession>
<keyword evidence="3" id="KW-1185">Reference proteome</keyword>
<evidence type="ECO:0000256" key="1">
    <source>
        <dbReference type="SAM" id="Phobius"/>
    </source>
</evidence>
<dbReference type="Proteomes" id="UP001596035">
    <property type="component" value="Unassembled WGS sequence"/>
</dbReference>
<protein>
    <recommendedName>
        <fullName evidence="4">ABC transporter</fullName>
    </recommendedName>
</protein>
<organism evidence="2 3">
    <name type="scientific">Streptomyces atrovirens</name>
    <dbReference type="NCBI Taxonomy" id="285556"/>
    <lineage>
        <taxon>Bacteria</taxon>
        <taxon>Bacillati</taxon>
        <taxon>Actinomycetota</taxon>
        <taxon>Actinomycetes</taxon>
        <taxon>Kitasatosporales</taxon>
        <taxon>Streptomycetaceae</taxon>
        <taxon>Streptomyces</taxon>
    </lineage>
</organism>
<keyword evidence="1" id="KW-1133">Transmembrane helix</keyword>
<gene>
    <name evidence="2" type="ORF">ACFPWV_24690</name>
</gene>
<feature type="transmembrane region" description="Helical" evidence="1">
    <location>
        <begin position="151"/>
        <end position="169"/>
    </location>
</feature>
<feature type="transmembrane region" description="Helical" evidence="1">
    <location>
        <begin position="84"/>
        <end position="109"/>
    </location>
</feature>
<dbReference type="RefSeq" id="WP_344560011.1">
    <property type="nucleotide sequence ID" value="NZ_BAAATG010000016.1"/>
</dbReference>
<feature type="transmembrane region" description="Helical" evidence="1">
    <location>
        <begin position="18"/>
        <end position="37"/>
    </location>
</feature>
<dbReference type="EMBL" id="JBHSKN010000021">
    <property type="protein sequence ID" value="MFC5243073.1"/>
    <property type="molecule type" value="Genomic_DNA"/>
</dbReference>
<keyword evidence="1" id="KW-0812">Transmembrane</keyword>
<evidence type="ECO:0000313" key="2">
    <source>
        <dbReference type="EMBL" id="MFC5243073.1"/>
    </source>
</evidence>
<keyword evidence="1" id="KW-0472">Membrane</keyword>